<evidence type="ECO:0000256" key="1">
    <source>
        <dbReference type="SAM" id="MobiDB-lite"/>
    </source>
</evidence>
<evidence type="ECO:0000313" key="3">
    <source>
        <dbReference type="Proteomes" id="UP001147760"/>
    </source>
</evidence>
<feature type="region of interest" description="Disordered" evidence="1">
    <location>
        <begin position="308"/>
        <end position="348"/>
    </location>
</feature>
<sequence length="348" mass="39148">MPTRSTFSFGGEKEVAEFMAARGQVIANIEEVYEKAERYGTELIHSTSYGYVGIDCQPLKLDEDGKHLNLPGLVFFRPRGAAWVAPVRVTDSEGEEDLKQVTEKWDKAQDNPLVSGLHSQVWYVFSALEWMFFGFRREFRRGVNEVAPNLRQKSEWVKSAGSGPLVFAEKFEAALYGSLQWSPGAAFVPKKLPYGKKGPPSHTMVVILIEQEPSDELSRAEVMTITAAMITRLESEDCFEYNTIPVMAITIFARMKARVIEAHSTQQSLVMRKTELFDFSTNQVANKNMNILLGFMCAELVGIEEAKQPKVPPNTLESPPKEGRPQRRKSRGGSIRNFFRKGGVEGQR</sequence>
<keyword evidence="3" id="KW-1185">Reference proteome</keyword>
<dbReference type="EMBL" id="JAPWDO010000009">
    <property type="protein sequence ID" value="KAJ5457268.1"/>
    <property type="molecule type" value="Genomic_DNA"/>
</dbReference>
<name>A0A9W9WG15_9EURO</name>
<protein>
    <submittedName>
        <fullName evidence="2">Uncharacterized protein</fullName>
    </submittedName>
</protein>
<reference evidence="2" key="1">
    <citation type="submission" date="2022-12" db="EMBL/GenBank/DDBJ databases">
        <authorList>
            <person name="Petersen C."/>
        </authorList>
    </citation>
    <scope>NUCLEOTIDE SEQUENCE</scope>
    <source>
        <strain evidence="2">IBT 17660</strain>
    </source>
</reference>
<evidence type="ECO:0000313" key="2">
    <source>
        <dbReference type="EMBL" id="KAJ5457268.1"/>
    </source>
</evidence>
<reference evidence="2" key="2">
    <citation type="journal article" date="2023" name="IMA Fungus">
        <title>Comparative genomic study of the Penicillium genus elucidates a diverse pangenome and 15 lateral gene transfer events.</title>
        <authorList>
            <person name="Petersen C."/>
            <person name="Sorensen T."/>
            <person name="Nielsen M.R."/>
            <person name="Sondergaard T.E."/>
            <person name="Sorensen J.L."/>
            <person name="Fitzpatrick D.A."/>
            <person name="Frisvad J.C."/>
            <person name="Nielsen K.L."/>
        </authorList>
    </citation>
    <scope>NUCLEOTIDE SEQUENCE</scope>
    <source>
        <strain evidence="2">IBT 17660</strain>
    </source>
</reference>
<organism evidence="2 3">
    <name type="scientific">Penicillium desertorum</name>
    <dbReference type="NCBI Taxonomy" id="1303715"/>
    <lineage>
        <taxon>Eukaryota</taxon>
        <taxon>Fungi</taxon>
        <taxon>Dikarya</taxon>
        <taxon>Ascomycota</taxon>
        <taxon>Pezizomycotina</taxon>
        <taxon>Eurotiomycetes</taxon>
        <taxon>Eurotiomycetidae</taxon>
        <taxon>Eurotiales</taxon>
        <taxon>Aspergillaceae</taxon>
        <taxon>Penicillium</taxon>
    </lineage>
</organism>
<dbReference type="OrthoDB" id="4177740at2759"/>
<gene>
    <name evidence="2" type="ORF">N7530_012542</name>
</gene>
<comment type="caution">
    <text evidence="2">The sequence shown here is derived from an EMBL/GenBank/DDBJ whole genome shotgun (WGS) entry which is preliminary data.</text>
</comment>
<accession>A0A9W9WG15</accession>
<dbReference type="Proteomes" id="UP001147760">
    <property type="component" value="Unassembled WGS sequence"/>
</dbReference>
<dbReference type="AlphaFoldDB" id="A0A9W9WG15"/>
<proteinExistence type="predicted"/>